<dbReference type="AlphaFoldDB" id="U5LH89"/>
<reference evidence="1 2" key="1">
    <citation type="submission" date="2013-07" db="EMBL/GenBank/DDBJ databases">
        <title>Complete genome sequence of Bacillus infantis NRRL B-14911 that has potential to induce cardiac disease by antigenic mimicry.</title>
        <authorList>
            <person name="Massilamany C."/>
            <person name="Smith T.P.L."/>
            <person name="Loy J.D."/>
            <person name="Barletta R."/>
            <person name="Reddy J."/>
        </authorList>
    </citation>
    <scope>NUCLEOTIDE SEQUENCE [LARGE SCALE GENOMIC DNA]</scope>
    <source>
        <strain evidence="1 2">NRRL B-14911</strain>
    </source>
</reference>
<keyword evidence="2" id="KW-1185">Reference proteome</keyword>
<dbReference type="KEGG" id="bif:N288_25065"/>
<sequence length="185" mass="20626">MAINSLKIYPDCPIVKRTIEAGGMTKQQLLQRLQQASILMNEYGERLFSDDLFTASAETYMIETVELTVAGLGFQQGAPLDRIFQRAGELGLGLCPLELGPYMRLQYQDLPEGLSADSSQRHQAPSGSITIASAVLTDDHDFPKGFYLRSMDGAIWLRGYIADYLHIWDPNDHFIFAASFSGEKK</sequence>
<organism evidence="1 2">
    <name type="scientific">Bacillus infantis NRRL B-14911</name>
    <dbReference type="NCBI Taxonomy" id="1367477"/>
    <lineage>
        <taxon>Bacteria</taxon>
        <taxon>Bacillati</taxon>
        <taxon>Bacillota</taxon>
        <taxon>Bacilli</taxon>
        <taxon>Bacillales</taxon>
        <taxon>Bacillaceae</taxon>
        <taxon>Bacillus</taxon>
    </lineage>
</organism>
<keyword evidence="1" id="KW-0378">Hydrolase</keyword>
<dbReference type="STRING" id="1367477.N288_25065"/>
<name>U5LH89_9BACI</name>
<evidence type="ECO:0000313" key="2">
    <source>
        <dbReference type="Proteomes" id="UP000017805"/>
    </source>
</evidence>
<evidence type="ECO:0000313" key="1">
    <source>
        <dbReference type="EMBL" id="AGX06845.1"/>
    </source>
</evidence>
<accession>U5LH89</accession>
<dbReference type="GO" id="GO:0004386">
    <property type="term" value="F:helicase activity"/>
    <property type="evidence" value="ECO:0007669"/>
    <property type="project" value="UniProtKB-KW"/>
</dbReference>
<proteinExistence type="predicted"/>
<dbReference type="HOGENOM" id="CLU_130261_0_0_9"/>
<keyword evidence="1" id="KW-0347">Helicase</keyword>
<dbReference type="EMBL" id="CP006643">
    <property type="protein sequence ID" value="AGX06845.1"/>
    <property type="molecule type" value="Genomic_DNA"/>
</dbReference>
<gene>
    <name evidence="1" type="ORF">N288_25065</name>
</gene>
<protein>
    <submittedName>
        <fullName evidence="1">Helicase</fullName>
    </submittedName>
</protein>
<keyword evidence="1" id="KW-0547">Nucleotide-binding</keyword>
<dbReference type="PATRIC" id="fig|1367477.3.peg.5005"/>
<dbReference type="Proteomes" id="UP000017805">
    <property type="component" value="Chromosome"/>
</dbReference>
<keyword evidence="1" id="KW-0067">ATP-binding</keyword>